<organism evidence="2 3">
    <name type="scientific">Cephalotrichum gorgonifer</name>
    <dbReference type="NCBI Taxonomy" id="2041049"/>
    <lineage>
        <taxon>Eukaryota</taxon>
        <taxon>Fungi</taxon>
        <taxon>Dikarya</taxon>
        <taxon>Ascomycota</taxon>
        <taxon>Pezizomycotina</taxon>
        <taxon>Sordariomycetes</taxon>
        <taxon>Hypocreomycetidae</taxon>
        <taxon>Microascales</taxon>
        <taxon>Microascaceae</taxon>
        <taxon>Cephalotrichum</taxon>
    </lineage>
</organism>
<dbReference type="AlphaFoldDB" id="A0AAE8N6R9"/>
<protein>
    <submittedName>
        <fullName evidence="2">Uncharacterized protein</fullName>
    </submittedName>
</protein>
<evidence type="ECO:0000256" key="1">
    <source>
        <dbReference type="SAM" id="MobiDB-lite"/>
    </source>
</evidence>
<feature type="region of interest" description="Disordered" evidence="1">
    <location>
        <begin position="1"/>
        <end position="106"/>
    </location>
</feature>
<evidence type="ECO:0000313" key="2">
    <source>
        <dbReference type="EMBL" id="SPO07222.1"/>
    </source>
</evidence>
<dbReference type="PANTHER" id="PTHR39475:SF1">
    <property type="entry name" value="CONIDIATION-SPECIFIC PROTEIN 6"/>
    <property type="match status" value="1"/>
</dbReference>
<proteinExistence type="predicted"/>
<comment type="caution">
    <text evidence="2">The sequence shown here is derived from an EMBL/GenBank/DDBJ whole genome shotgun (WGS) entry which is preliminary data.</text>
</comment>
<name>A0AAE8N6R9_9PEZI</name>
<sequence length="126" mass="14337">MSDQNFHKHHHSKHMPSAGFSNPGFPSIHSDGDHHNVSRAEVEEASRESGHNLRGYMSNYSKNQEPIATQVHEERERMYPHTEADLAKKDPMLPAMMHNNEPSRGARIDAELMAEDAEELRRKGKA</sequence>
<dbReference type="EMBL" id="ONZQ02000019">
    <property type="protein sequence ID" value="SPO07222.1"/>
    <property type="molecule type" value="Genomic_DNA"/>
</dbReference>
<accession>A0AAE8N6R9</accession>
<keyword evidence="3" id="KW-1185">Reference proteome</keyword>
<dbReference type="PANTHER" id="PTHR39475">
    <property type="entry name" value="CONIDIATION-SPECIFIC PROTEIN 6"/>
    <property type="match status" value="1"/>
</dbReference>
<reference evidence="2" key="1">
    <citation type="submission" date="2018-03" db="EMBL/GenBank/DDBJ databases">
        <authorList>
            <person name="Guldener U."/>
        </authorList>
    </citation>
    <scope>NUCLEOTIDE SEQUENCE</scope>
</reference>
<dbReference type="Proteomes" id="UP001187682">
    <property type="component" value="Unassembled WGS sequence"/>
</dbReference>
<feature type="compositionally biased region" description="Polar residues" evidence="1">
    <location>
        <begin position="58"/>
        <end position="67"/>
    </location>
</feature>
<feature type="compositionally biased region" description="Basic and acidic residues" evidence="1">
    <location>
        <begin position="71"/>
        <end position="91"/>
    </location>
</feature>
<evidence type="ECO:0000313" key="3">
    <source>
        <dbReference type="Proteomes" id="UP001187682"/>
    </source>
</evidence>
<feature type="compositionally biased region" description="Basic and acidic residues" evidence="1">
    <location>
        <begin position="30"/>
        <end position="51"/>
    </location>
</feature>
<gene>
    <name evidence="2" type="ORF">DNG_09916</name>
</gene>